<comment type="caution">
    <text evidence="5">The sequence shown here is derived from an EMBL/GenBank/DDBJ whole genome shotgun (WGS) entry which is preliminary data.</text>
</comment>
<feature type="domain" description="HotDog ACOT-type" evidence="4">
    <location>
        <begin position="87"/>
        <end position="208"/>
    </location>
</feature>
<feature type="region of interest" description="Disordered" evidence="3">
    <location>
        <begin position="400"/>
        <end position="425"/>
    </location>
</feature>
<dbReference type="Gene3D" id="3.10.129.10">
    <property type="entry name" value="Hotdog Thioesterase"/>
    <property type="match status" value="2"/>
</dbReference>
<dbReference type="InterPro" id="IPR029069">
    <property type="entry name" value="HotDog_dom_sf"/>
</dbReference>
<keyword evidence="6" id="KW-1185">Reference proteome</keyword>
<keyword evidence="1 5" id="KW-0378">Hydrolase</keyword>
<feature type="active site" evidence="2">
    <location>
        <position position="302"/>
    </location>
</feature>
<feature type="active site" evidence="2">
    <location>
        <position position="103"/>
    </location>
</feature>
<evidence type="ECO:0000313" key="5">
    <source>
        <dbReference type="EMBL" id="CAI8029090.1"/>
    </source>
</evidence>
<dbReference type="InterPro" id="IPR040170">
    <property type="entry name" value="Cytosol_ACT"/>
</dbReference>
<proteinExistence type="predicted"/>
<sequence length="425" mass="46336">MALCSVVARGLGRAQIAPLLVRRNFSRWNSRYGWQRGRWGGQTNSRRPSSSPDVPFVVTSLSLGSFFSSGGKNSAQSSLSKPASLPDTMPVELSRVMLPDDTNPMGNVHGGTILKLIEHAGVIVSTRHCNSAGDRSKGPFITALARVEHMDFYQPMYVGEVAQVHAAVTYTSPHSCEVTAEVWAENVLTGDRRRTNRAMLWYVAFPTNGNSALKPVAVPQLEGLTAGEASEGLKRYKAQKASRASASDSMQGLTHPNIYQPLSDAPEHTVQSSQTTLATLVLPSDCVRGNYLMGGPLMKMMDSAAGICAARHSRSPVVTACINAIDFHGPVRNGEAIFCTARLVFCSEKSMMVEIITEAEGLASGSRRVVNTAYFTFVSIGFDRKAHEVPPLILTSDEDHQRFKEGKARYEERKKARMLEKSSKK</sequence>
<feature type="non-terminal residue" evidence="5">
    <location>
        <position position="1"/>
    </location>
</feature>
<reference evidence="5" key="1">
    <citation type="submission" date="2023-03" db="EMBL/GenBank/DDBJ databases">
        <authorList>
            <person name="Steffen K."/>
            <person name="Cardenas P."/>
        </authorList>
    </citation>
    <scope>NUCLEOTIDE SEQUENCE</scope>
</reference>
<evidence type="ECO:0000313" key="6">
    <source>
        <dbReference type="Proteomes" id="UP001174909"/>
    </source>
</evidence>
<evidence type="ECO:0000256" key="2">
    <source>
        <dbReference type="PIRSR" id="PIRSR640170-1"/>
    </source>
</evidence>
<feature type="domain" description="HotDog ACOT-type" evidence="4">
    <location>
        <begin position="271"/>
        <end position="383"/>
    </location>
</feature>
<dbReference type="Proteomes" id="UP001174909">
    <property type="component" value="Unassembled WGS sequence"/>
</dbReference>
<dbReference type="AlphaFoldDB" id="A0AA35SFE1"/>
<dbReference type="EMBL" id="CASHTH010002381">
    <property type="protein sequence ID" value="CAI8029090.1"/>
    <property type="molecule type" value="Genomic_DNA"/>
</dbReference>
<gene>
    <name evidence="5" type="ORF">GBAR_LOCUS16547</name>
</gene>
<dbReference type="InterPro" id="IPR033120">
    <property type="entry name" value="HOTDOG_ACOT"/>
</dbReference>
<dbReference type="GO" id="GO:0005829">
    <property type="term" value="C:cytosol"/>
    <property type="evidence" value="ECO:0007669"/>
    <property type="project" value="TreeGrafter"/>
</dbReference>
<dbReference type="CDD" id="cd03442">
    <property type="entry name" value="BFIT_BACH"/>
    <property type="match status" value="2"/>
</dbReference>
<protein>
    <submittedName>
        <fullName evidence="5">Cytosolic acyl coenzyme A thioester hydrolase</fullName>
    </submittedName>
</protein>
<dbReference type="GO" id="GO:0006637">
    <property type="term" value="P:acyl-CoA metabolic process"/>
    <property type="evidence" value="ECO:0007669"/>
    <property type="project" value="TreeGrafter"/>
</dbReference>
<dbReference type="GO" id="GO:0009062">
    <property type="term" value="P:fatty acid catabolic process"/>
    <property type="evidence" value="ECO:0007669"/>
    <property type="project" value="TreeGrafter"/>
</dbReference>
<name>A0AA35SFE1_GEOBA</name>
<dbReference type="Pfam" id="PF03061">
    <property type="entry name" value="4HBT"/>
    <property type="match status" value="2"/>
</dbReference>
<accession>A0AA35SFE1</accession>
<dbReference type="PANTHER" id="PTHR11049">
    <property type="entry name" value="ACYL COENZYME A THIOESTER HYDROLASE"/>
    <property type="match status" value="1"/>
</dbReference>
<dbReference type="PROSITE" id="PS51770">
    <property type="entry name" value="HOTDOG_ACOT"/>
    <property type="match status" value="2"/>
</dbReference>
<dbReference type="GO" id="GO:0052816">
    <property type="term" value="F:long-chain fatty acyl-CoA hydrolase activity"/>
    <property type="evidence" value="ECO:0007669"/>
    <property type="project" value="TreeGrafter"/>
</dbReference>
<organism evidence="5 6">
    <name type="scientific">Geodia barretti</name>
    <name type="common">Barrett's horny sponge</name>
    <dbReference type="NCBI Taxonomy" id="519541"/>
    <lineage>
        <taxon>Eukaryota</taxon>
        <taxon>Metazoa</taxon>
        <taxon>Porifera</taxon>
        <taxon>Demospongiae</taxon>
        <taxon>Heteroscleromorpha</taxon>
        <taxon>Tetractinellida</taxon>
        <taxon>Astrophorina</taxon>
        <taxon>Geodiidae</taxon>
        <taxon>Geodia</taxon>
    </lineage>
</organism>
<evidence type="ECO:0000259" key="4">
    <source>
        <dbReference type="PROSITE" id="PS51770"/>
    </source>
</evidence>
<evidence type="ECO:0000256" key="3">
    <source>
        <dbReference type="SAM" id="MobiDB-lite"/>
    </source>
</evidence>
<evidence type="ECO:0000256" key="1">
    <source>
        <dbReference type="ARBA" id="ARBA00022801"/>
    </source>
</evidence>
<dbReference type="PANTHER" id="PTHR11049:SF24">
    <property type="entry name" value="CYTOSOLIC ACYL COENZYME A THIOESTER HYDROLASE"/>
    <property type="match status" value="1"/>
</dbReference>
<dbReference type="InterPro" id="IPR006683">
    <property type="entry name" value="Thioestr_dom"/>
</dbReference>
<dbReference type="SUPFAM" id="SSF54637">
    <property type="entry name" value="Thioesterase/thiol ester dehydrase-isomerase"/>
    <property type="match status" value="2"/>
</dbReference>